<sequence length="362" mass="40265">MTRRERFFSCMARGGYDRIPVTHHYGTPEFHRKFYARLGVDHEQFHDMVEDVFDGVGPTQTVSPTTRGNVDDYPDGAHIGNWGEIYAPQAYGEGDTAGTYGEAAYLPFADVTDPAELADYPWPTADWFDVSNVRADCQAIKARGGVAMYTPYSYDFMNNIARTRGVTQTMLDIGLRDPVFMLLLEKRFECHYETDRRVFEAADGEIDVVHFCEDLGGQNGPLISMATFDELFAPCFSRGFDLAHKHGALTMMHVCGGVRPMIPRLIEIGLDILDVVQVAARGMDIEGLHRDFAADIAFCGSMCVQSILAQGSPDSVRQEVRTRLRLFAKGGLILAPSHDIQVHTPVDNVLAMYQAAGYLTDL</sequence>
<feature type="domain" description="Uroporphyrinogen decarboxylase (URO-D)" evidence="1">
    <location>
        <begin position="218"/>
        <end position="356"/>
    </location>
</feature>
<dbReference type="Pfam" id="PF01208">
    <property type="entry name" value="URO-D"/>
    <property type="match status" value="1"/>
</dbReference>
<reference evidence="2" key="1">
    <citation type="journal article" date="2015" name="Nature">
        <title>Complex archaea that bridge the gap between prokaryotes and eukaryotes.</title>
        <authorList>
            <person name="Spang A."/>
            <person name="Saw J.H."/>
            <person name="Jorgensen S.L."/>
            <person name="Zaremba-Niedzwiedzka K."/>
            <person name="Martijn J."/>
            <person name="Lind A.E."/>
            <person name="van Eijk R."/>
            <person name="Schleper C."/>
            <person name="Guy L."/>
            <person name="Ettema T.J."/>
        </authorList>
    </citation>
    <scope>NUCLEOTIDE SEQUENCE</scope>
</reference>
<dbReference type="GO" id="GO:0004853">
    <property type="term" value="F:uroporphyrinogen decarboxylase activity"/>
    <property type="evidence" value="ECO:0007669"/>
    <property type="project" value="InterPro"/>
</dbReference>
<dbReference type="PANTHER" id="PTHR47099:SF1">
    <property type="entry name" value="METHYLCOBAMIDE:COM METHYLTRANSFERASE MTBA"/>
    <property type="match status" value="1"/>
</dbReference>
<name>A0A0F9V9G0_9ZZZZ</name>
<dbReference type="GO" id="GO:0006779">
    <property type="term" value="P:porphyrin-containing compound biosynthetic process"/>
    <property type="evidence" value="ECO:0007669"/>
    <property type="project" value="InterPro"/>
</dbReference>
<protein>
    <recommendedName>
        <fullName evidence="1">Uroporphyrinogen decarboxylase (URO-D) domain-containing protein</fullName>
    </recommendedName>
</protein>
<dbReference type="SUPFAM" id="SSF51726">
    <property type="entry name" value="UROD/MetE-like"/>
    <property type="match status" value="1"/>
</dbReference>
<proteinExistence type="predicted"/>
<dbReference type="PANTHER" id="PTHR47099">
    <property type="entry name" value="METHYLCOBAMIDE:COM METHYLTRANSFERASE MTBA"/>
    <property type="match status" value="1"/>
</dbReference>
<organism evidence="2">
    <name type="scientific">marine sediment metagenome</name>
    <dbReference type="NCBI Taxonomy" id="412755"/>
    <lineage>
        <taxon>unclassified sequences</taxon>
        <taxon>metagenomes</taxon>
        <taxon>ecological metagenomes</taxon>
    </lineage>
</organism>
<evidence type="ECO:0000259" key="1">
    <source>
        <dbReference type="Pfam" id="PF01208"/>
    </source>
</evidence>
<dbReference type="InterPro" id="IPR038071">
    <property type="entry name" value="UROD/MetE-like_sf"/>
</dbReference>
<comment type="caution">
    <text evidence="2">The sequence shown here is derived from an EMBL/GenBank/DDBJ whole genome shotgun (WGS) entry which is preliminary data.</text>
</comment>
<dbReference type="AlphaFoldDB" id="A0A0F9V9G0"/>
<dbReference type="InterPro" id="IPR000257">
    <property type="entry name" value="Uroporphyrinogen_deCOase"/>
</dbReference>
<gene>
    <name evidence="2" type="ORF">LCGC14_0124190</name>
</gene>
<evidence type="ECO:0000313" key="2">
    <source>
        <dbReference type="EMBL" id="KKO00645.1"/>
    </source>
</evidence>
<dbReference type="EMBL" id="LAZR01000039">
    <property type="protein sequence ID" value="KKO00645.1"/>
    <property type="molecule type" value="Genomic_DNA"/>
</dbReference>
<dbReference type="Gene3D" id="3.20.20.210">
    <property type="match status" value="1"/>
</dbReference>
<accession>A0A0F9V9G0</accession>
<dbReference type="InterPro" id="IPR052024">
    <property type="entry name" value="Methanogen_methyltrans"/>
</dbReference>